<reference evidence="1" key="1">
    <citation type="submission" date="2021-06" db="EMBL/GenBank/DDBJ databases">
        <authorList>
            <person name="Kallberg Y."/>
            <person name="Tangrot J."/>
            <person name="Rosling A."/>
        </authorList>
    </citation>
    <scope>NUCLEOTIDE SEQUENCE</scope>
    <source>
        <strain evidence="1">UK204</strain>
    </source>
</reference>
<sequence>KKSKQQIGSYDEFENKEGSQSVNVELALDDDGPLFSDDEILIELFATPGVDINYDFDQEDSTMNMI</sequence>
<evidence type="ECO:0000313" key="2">
    <source>
        <dbReference type="Proteomes" id="UP000789570"/>
    </source>
</evidence>
<dbReference type="Proteomes" id="UP000789570">
    <property type="component" value="Unassembled WGS sequence"/>
</dbReference>
<proteinExistence type="predicted"/>
<accession>A0A9N9I549</accession>
<name>A0A9N9I549_9GLOM</name>
<dbReference type="AlphaFoldDB" id="A0A9N9I549"/>
<comment type="caution">
    <text evidence="1">The sequence shown here is derived from an EMBL/GenBank/DDBJ whole genome shotgun (WGS) entry which is preliminary data.</text>
</comment>
<feature type="non-terminal residue" evidence="1">
    <location>
        <position position="1"/>
    </location>
</feature>
<organism evidence="1 2">
    <name type="scientific">Funneliformis caledonium</name>
    <dbReference type="NCBI Taxonomy" id="1117310"/>
    <lineage>
        <taxon>Eukaryota</taxon>
        <taxon>Fungi</taxon>
        <taxon>Fungi incertae sedis</taxon>
        <taxon>Mucoromycota</taxon>
        <taxon>Glomeromycotina</taxon>
        <taxon>Glomeromycetes</taxon>
        <taxon>Glomerales</taxon>
        <taxon>Glomeraceae</taxon>
        <taxon>Funneliformis</taxon>
    </lineage>
</organism>
<protein>
    <submittedName>
        <fullName evidence="1">239_t:CDS:1</fullName>
    </submittedName>
</protein>
<keyword evidence="2" id="KW-1185">Reference proteome</keyword>
<evidence type="ECO:0000313" key="1">
    <source>
        <dbReference type="EMBL" id="CAG8720782.1"/>
    </source>
</evidence>
<dbReference type="EMBL" id="CAJVPQ010010172">
    <property type="protein sequence ID" value="CAG8720782.1"/>
    <property type="molecule type" value="Genomic_DNA"/>
</dbReference>
<gene>
    <name evidence="1" type="ORF">FCALED_LOCUS14378</name>
</gene>